<reference evidence="1 2" key="1">
    <citation type="submission" date="2016-09" db="EMBL/GenBank/DDBJ databases">
        <title>Desulfuribacillus arsenicus sp. nov., an obligately anaerobic, dissimilatory arsenic- and antimonate-reducing bacterium isolated from anoxic sediments.</title>
        <authorList>
            <person name="Abin C.A."/>
            <person name="Hollibaugh J.T."/>
        </authorList>
    </citation>
    <scope>NUCLEOTIDE SEQUENCE [LARGE SCALE GENOMIC DNA]</scope>
    <source>
        <strain evidence="1 2">MLFW-2</strain>
    </source>
</reference>
<dbReference type="OrthoDB" id="1013291at2"/>
<dbReference type="STRING" id="1390249.BHU72_06590"/>
<organism evidence="1 2">
    <name type="scientific">Desulfuribacillus stibiiarsenatis</name>
    <dbReference type="NCBI Taxonomy" id="1390249"/>
    <lineage>
        <taxon>Bacteria</taxon>
        <taxon>Bacillati</taxon>
        <taxon>Bacillota</taxon>
        <taxon>Desulfuribacillia</taxon>
        <taxon>Desulfuribacillales</taxon>
        <taxon>Desulfuribacillaceae</taxon>
        <taxon>Desulfuribacillus</taxon>
    </lineage>
</organism>
<dbReference type="InterPro" id="IPR012505">
    <property type="entry name" value="YbbR"/>
</dbReference>
<dbReference type="PANTHER" id="PTHR37804">
    <property type="entry name" value="CDAA REGULATORY PROTEIN CDAR"/>
    <property type="match status" value="1"/>
</dbReference>
<dbReference type="EMBL" id="MJAT01000035">
    <property type="protein sequence ID" value="OEH84857.1"/>
    <property type="molecule type" value="Genomic_DNA"/>
</dbReference>
<sequence>MDKWLQSNMFAKIFAVMLAVLLWLVVNADDGTVQPSVTEHEYKVPITYLYDDTQFAIMVETENVDILLRGHPLDIRRVFPGSLKVVADAMELEQGTHTLQLQLEGIPTGVQASIHPAEVTIALDRKTTVEMPVQIVLQGVVAPGFTVGQPIISPSRIFVTGTEENLERIQSITAQIVIQDARAAIEQTVRVRAFDAQGNEVQVDINPAVVDVTVPVSSPFKELPLNLHYEGYPAQGFSVSRVLPSLEAVTIFGPQEEIDRYEYFPVPIISIEGLSQTSTVDKQLPVLEGVTQIQPESISFTVEVVASETRRLENIPILMNGLGDNINVKMELQNLDVSFEAAPERLKNLKKEDIQVFIDVSNKTLGEHVIPIQIVTPRFVKPFDLQTNEVKVTIERR</sequence>
<dbReference type="InterPro" id="IPR053154">
    <property type="entry name" value="c-di-AMP_regulator"/>
</dbReference>
<dbReference type="AlphaFoldDB" id="A0A1E5L416"/>
<evidence type="ECO:0000313" key="2">
    <source>
        <dbReference type="Proteomes" id="UP000095255"/>
    </source>
</evidence>
<dbReference type="Proteomes" id="UP000095255">
    <property type="component" value="Unassembled WGS sequence"/>
</dbReference>
<dbReference type="Gene3D" id="2.170.120.30">
    <property type="match status" value="2"/>
</dbReference>
<dbReference type="PANTHER" id="PTHR37804:SF1">
    <property type="entry name" value="CDAA REGULATORY PROTEIN CDAR"/>
    <property type="match status" value="1"/>
</dbReference>
<keyword evidence="2" id="KW-1185">Reference proteome</keyword>
<protein>
    <submittedName>
        <fullName evidence="1">Uncharacterized protein</fullName>
    </submittedName>
</protein>
<proteinExistence type="predicted"/>
<dbReference type="Gene3D" id="2.170.120.40">
    <property type="entry name" value="YbbR-like domain"/>
    <property type="match status" value="2"/>
</dbReference>
<accession>A0A1E5L416</accession>
<dbReference type="RefSeq" id="WP_069702592.1">
    <property type="nucleotide sequence ID" value="NZ_MJAT01000035.1"/>
</dbReference>
<name>A0A1E5L416_9FIRM</name>
<comment type="caution">
    <text evidence="1">The sequence shown here is derived from an EMBL/GenBank/DDBJ whole genome shotgun (WGS) entry which is preliminary data.</text>
</comment>
<gene>
    <name evidence="1" type="ORF">BHU72_06590</name>
</gene>
<evidence type="ECO:0000313" key="1">
    <source>
        <dbReference type="EMBL" id="OEH84857.1"/>
    </source>
</evidence>
<dbReference type="Pfam" id="PF07949">
    <property type="entry name" value="YbbR"/>
    <property type="match status" value="2"/>
</dbReference>